<dbReference type="GO" id="GO:0016020">
    <property type="term" value="C:membrane"/>
    <property type="evidence" value="ECO:0007669"/>
    <property type="project" value="UniProtKB-SubCell"/>
</dbReference>
<evidence type="ECO:0000313" key="10">
    <source>
        <dbReference type="EMBL" id="KAF7304449.1"/>
    </source>
</evidence>
<evidence type="ECO:0000256" key="8">
    <source>
        <dbReference type="ARBA" id="ARBA00023136"/>
    </source>
</evidence>
<dbReference type="InterPro" id="IPR004648">
    <property type="entry name" value="Oligpept_transpt"/>
</dbReference>
<evidence type="ECO:0000256" key="3">
    <source>
        <dbReference type="ARBA" id="ARBA00022448"/>
    </source>
</evidence>
<keyword evidence="8 9" id="KW-0472">Membrane</keyword>
<keyword evidence="3" id="KW-0813">Transport</keyword>
<dbReference type="EMBL" id="JACAZE010000011">
    <property type="protein sequence ID" value="KAF7304449.1"/>
    <property type="molecule type" value="Genomic_DNA"/>
</dbReference>
<dbReference type="InterPro" id="IPR004813">
    <property type="entry name" value="OPT"/>
</dbReference>
<evidence type="ECO:0000313" key="11">
    <source>
        <dbReference type="Proteomes" id="UP000613580"/>
    </source>
</evidence>
<evidence type="ECO:0000256" key="6">
    <source>
        <dbReference type="ARBA" id="ARBA00022927"/>
    </source>
</evidence>
<keyword evidence="6" id="KW-0653">Protein transport</keyword>
<dbReference type="Pfam" id="PF03169">
    <property type="entry name" value="OPT"/>
    <property type="match status" value="1"/>
</dbReference>
<protein>
    <submittedName>
        <fullName evidence="10">OPT oligopeptide transporter</fullName>
    </submittedName>
</protein>
<keyword evidence="5" id="KW-0571">Peptide transport</keyword>
<dbReference type="PANTHER" id="PTHR22601">
    <property type="entry name" value="ISP4 LIKE PROTEIN"/>
    <property type="match status" value="1"/>
</dbReference>
<feature type="transmembrane region" description="Helical" evidence="9">
    <location>
        <begin position="245"/>
        <end position="265"/>
    </location>
</feature>
<evidence type="ECO:0000256" key="9">
    <source>
        <dbReference type="SAM" id="Phobius"/>
    </source>
</evidence>
<name>A0A8H6W9S4_MYCCL</name>
<proteinExistence type="inferred from homology"/>
<gene>
    <name evidence="10" type="ORF">HMN09_00847100</name>
</gene>
<keyword evidence="4 9" id="KW-0812">Transmembrane</keyword>
<feature type="transmembrane region" description="Helical" evidence="9">
    <location>
        <begin position="159"/>
        <end position="181"/>
    </location>
</feature>
<organism evidence="10 11">
    <name type="scientific">Mycena chlorophos</name>
    <name type="common">Agaric fungus</name>
    <name type="synonym">Agaricus chlorophos</name>
    <dbReference type="NCBI Taxonomy" id="658473"/>
    <lineage>
        <taxon>Eukaryota</taxon>
        <taxon>Fungi</taxon>
        <taxon>Dikarya</taxon>
        <taxon>Basidiomycota</taxon>
        <taxon>Agaricomycotina</taxon>
        <taxon>Agaricomycetes</taxon>
        <taxon>Agaricomycetidae</taxon>
        <taxon>Agaricales</taxon>
        <taxon>Marasmiineae</taxon>
        <taxon>Mycenaceae</taxon>
        <taxon>Mycena</taxon>
    </lineage>
</organism>
<evidence type="ECO:0000256" key="1">
    <source>
        <dbReference type="ARBA" id="ARBA00004141"/>
    </source>
</evidence>
<accession>A0A8H6W9S4</accession>
<dbReference type="GO" id="GO:0035673">
    <property type="term" value="F:oligopeptide transmembrane transporter activity"/>
    <property type="evidence" value="ECO:0007669"/>
    <property type="project" value="InterPro"/>
</dbReference>
<feature type="transmembrane region" description="Helical" evidence="9">
    <location>
        <begin position="83"/>
        <end position="106"/>
    </location>
</feature>
<comment type="caution">
    <text evidence="10">The sequence shown here is derived from an EMBL/GenBank/DDBJ whole genome shotgun (WGS) entry which is preliminary data.</text>
</comment>
<evidence type="ECO:0000256" key="2">
    <source>
        <dbReference type="ARBA" id="ARBA00008807"/>
    </source>
</evidence>
<comment type="subcellular location">
    <subcellularLocation>
        <location evidence="1">Membrane</location>
        <topology evidence="1">Multi-pass membrane protein</topology>
    </subcellularLocation>
</comment>
<keyword evidence="7 9" id="KW-1133">Transmembrane helix</keyword>
<dbReference type="OrthoDB" id="9986677at2759"/>
<evidence type="ECO:0000256" key="7">
    <source>
        <dbReference type="ARBA" id="ARBA00022989"/>
    </source>
</evidence>
<feature type="transmembrane region" description="Helical" evidence="9">
    <location>
        <begin position="218"/>
        <end position="239"/>
    </location>
</feature>
<dbReference type="AlphaFoldDB" id="A0A8H6W9S4"/>
<sequence length="412" mass="45883">MPQSLDSEKSSLSRAGTVPACSDNLKVEHHEIGHDTIPKLVRDVVSFEDDPELPTAQECMEWGVLNLTLNVSNITSSVITQPFFVQVIMFSGFVITMWILVPIAHFGKMWGSPTFSVMSNGLYTHNGSSYPFTSLLLPDGQLNQTRYEEVGLAYAGAQYLWDIFFAYAAFISSFVWMVLFAGPQVSAAVKAAWTGTRVHQDPLSKLMEHYPEISIKQFAILFCSAFTTILVIVLHGHIYLPPFTFFVALGIGAVTTLPMSIVYAISGYSVSVGYFNELVYGYMLQVPGSSRHPLGQLAYRIISGNVWYDAQMLIQDQKIGHYMHIPPQAVLISQLFGTALGLAVNYATMLWVVETKLDYLREIKVDPNGQWIGQDLKTHNTAGIQYALVGPHNIWKKTRCNGHYIANPRNIA</sequence>
<reference evidence="10" key="1">
    <citation type="submission" date="2020-05" db="EMBL/GenBank/DDBJ databases">
        <title>Mycena genomes resolve the evolution of fungal bioluminescence.</title>
        <authorList>
            <person name="Tsai I.J."/>
        </authorList>
    </citation>
    <scope>NUCLEOTIDE SEQUENCE</scope>
    <source>
        <strain evidence="10">110903Hualien_Pintung</strain>
    </source>
</reference>
<evidence type="ECO:0000256" key="5">
    <source>
        <dbReference type="ARBA" id="ARBA00022856"/>
    </source>
</evidence>
<dbReference type="Proteomes" id="UP000613580">
    <property type="component" value="Unassembled WGS sequence"/>
</dbReference>
<dbReference type="GO" id="GO:0015031">
    <property type="term" value="P:protein transport"/>
    <property type="evidence" value="ECO:0007669"/>
    <property type="project" value="UniProtKB-KW"/>
</dbReference>
<keyword evidence="11" id="KW-1185">Reference proteome</keyword>
<comment type="similarity">
    <text evidence="2">Belongs to the oligopeptide OPT transporter family.</text>
</comment>
<evidence type="ECO:0000256" key="4">
    <source>
        <dbReference type="ARBA" id="ARBA00022692"/>
    </source>
</evidence>